<organism evidence="1 2">
    <name type="scientific">Dysgonomonas gadei ATCC BAA-286</name>
    <dbReference type="NCBI Taxonomy" id="742766"/>
    <lineage>
        <taxon>Bacteria</taxon>
        <taxon>Pseudomonadati</taxon>
        <taxon>Bacteroidota</taxon>
        <taxon>Bacteroidia</taxon>
        <taxon>Bacteroidales</taxon>
        <taxon>Dysgonomonadaceae</taxon>
        <taxon>Dysgonomonas</taxon>
    </lineage>
</organism>
<proteinExistence type="predicted"/>
<gene>
    <name evidence="1" type="ORF">HMPREF9455_01318</name>
</gene>
<name>F5IV18_9BACT</name>
<keyword evidence="2" id="KW-1185">Reference proteome</keyword>
<comment type="caution">
    <text evidence="1">The sequence shown here is derived from an EMBL/GenBank/DDBJ whole genome shotgun (WGS) entry which is preliminary data.</text>
</comment>
<dbReference type="HOGENOM" id="CLU_2478393_0_0_10"/>
<dbReference type="EMBL" id="ADLV01000015">
    <property type="protein sequence ID" value="EGK03068.1"/>
    <property type="molecule type" value="Genomic_DNA"/>
</dbReference>
<dbReference type="Proteomes" id="UP000004913">
    <property type="component" value="Unassembled WGS sequence"/>
</dbReference>
<protein>
    <submittedName>
        <fullName evidence="1">Uncharacterized protein</fullName>
    </submittedName>
</protein>
<evidence type="ECO:0000313" key="1">
    <source>
        <dbReference type="EMBL" id="EGK03068.1"/>
    </source>
</evidence>
<reference evidence="1 2" key="1">
    <citation type="submission" date="2011-04" db="EMBL/GenBank/DDBJ databases">
        <title>The Genome Sequence of Dysgonomonas gadei ATCC BAA-286.</title>
        <authorList>
            <consortium name="The Broad Institute Genome Sequencing Platform"/>
            <person name="Earl A."/>
            <person name="Ward D."/>
            <person name="Feldgarden M."/>
            <person name="Gevers D."/>
            <person name="Pudlo N."/>
            <person name="Martens E."/>
            <person name="Allen-Vercoe E."/>
            <person name="Young S.K."/>
            <person name="Zeng Q."/>
            <person name="Gargeya S."/>
            <person name="Fitzgerald M."/>
            <person name="Haas B."/>
            <person name="Abouelleil A."/>
            <person name="Alvarado L."/>
            <person name="Arachchi H.M."/>
            <person name="Berlin A."/>
            <person name="Brown A."/>
            <person name="Chapman S.B."/>
            <person name="Chen Z."/>
            <person name="Dunbar C."/>
            <person name="Freedman E."/>
            <person name="Gearin G."/>
            <person name="Gellesch M."/>
            <person name="Goldberg J."/>
            <person name="Griggs A."/>
            <person name="Gujja S."/>
            <person name="Heiman D."/>
            <person name="Howarth C."/>
            <person name="Larson L."/>
            <person name="Lui A."/>
            <person name="MacDonald P.J.P."/>
            <person name="Mehta T."/>
            <person name="Montmayeur A."/>
            <person name="Murphy C."/>
            <person name="Neiman D."/>
            <person name="Pearson M."/>
            <person name="Priest M."/>
            <person name="Roberts A."/>
            <person name="Saif S."/>
            <person name="Shea T."/>
            <person name="Shenoy N."/>
            <person name="Sisk P."/>
            <person name="Stolte C."/>
            <person name="Sykes S."/>
            <person name="Yandava C."/>
            <person name="Wortman J."/>
            <person name="Nusbaum C."/>
            <person name="Birren B."/>
        </authorList>
    </citation>
    <scope>NUCLEOTIDE SEQUENCE [LARGE SCALE GENOMIC DNA]</scope>
    <source>
        <strain evidence="1 2">ATCC BAA-286</strain>
    </source>
</reference>
<dbReference type="AlphaFoldDB" id="F5IV18"/>
<sequence length="87" mass="10140">MNLFYFVFYNKNKNRIGCISGRYPVFLSVVSVKLICNNSFRSVDILLSQMFKVTAFQFEVASEVFFSYYLIVSKLFGCSLKQNLSFE</sequence>
<evidence type="ECO:0000313" key="2">
    <source>
        <dbReference type="Proteomes" id="UP000004913"/>
    </source>
</evidence>
<accession>F5IV18</accession>
<dbReference type="STRING" id="742766.HMPREF9455_01318"/>